<protein>
    <submittedName>
        <fullName evidence="4">Cytochrome b5</fullName>
    </submittedName>
</protein>
<dbReference type="AlphaFoldDB" id="A0A167QMA5"/>
<dbReference type="Gene3D" id="3.10.120.10">
    <property type="entry name" value="Cytochrome b5-like heme/steroid binding domain"/>
    <property type="match status" value="1"/>
</dbReference>
<feature type="domain" description="Cytochrome b5 heme-binding" evidence="3">
    <location>
        <begin position="113"/>
        <end position="210"/>
    </location>
</feature>
<dbReference type="Proteomes" id="UP000076738">
    <property type="component" value="Unassembled WGS sequence"/>
</dbReference>
<dbReference type="OrthoDB" id="10257697at2759"/>
<evidence type="ECO:0000256" key="2">
    <source>
        <dbReference type="SAM" id="Phobius"/>
    </source>
</evidence>
<dbReference type="Pfam" id="PF00173">
    <property type="entry name" value="Cyt-b5"/>
    <property type="match status" value="1"/>
</dbReference>
<feature type="transmembrane region" description="Helical" evidence="2">
    <location>
        <begin position="72"/>
        <end position="95"/>
    </location>
</feature>
<dbReference type="InterPro" id="IPR036400">
    <property type="entry name" value="Cyt_B5-like_heme/steroid_sf"/>
</dbReference>
<dbReference type="GO" id="GO:0016020">
    <property type="term" value="C:membrane"/>
    <property type="evidence" value="ECO:0007669"/>
    <property type="project" value="TreeGrafter"/>
</dbReference>
<keyword evidence="2" id="KW-0812">Transmembrane</keyword>
<dbReference type="SMART" id="SM01117">
    <property type="entry name" value="Cyt-b5"/>
    <property type="match status" value="1"/>
</dbReference>
<accession>A0A167QMA5</accession>
<sequence>RVRDANGRLVSNKKANQPYLAYGRWKVEQAKKDAAKLERKKRREAKLAAGTPLSPDDIDEPEESLVWALTKVLVVILAFTAIAGRFVTGSALWGYEGKWVKWRTYWPQGERVFSETELARYDGSNPDLPIYLGLDGLVFDVSASRRIYGPGGSYAHFAGIDGARAFSTGCFLIHRTHDLRGLSSQELASIEHWKDFFLKSDKYFKVGTVVHPPIPEDRPLPPGCD</sequence>
<dbReference type="InterPro" id="IPR050577">
    <property type="entry name" value="MAPR/NEUFC/NENF-like"/>
</dbReference>
<keyword evidence="2" id="KW-1133">Transmembrane helix</keyword>
<comment type="similarity">
    <text evidence="1">Belongs to the cytochrome b5 family. MAPR subfamily.</text>
</comment>
<dbReference type="EMBL" id="KV417270">
    <property type="protein sequence ID" value="KZP00066.1"/>
    <property type="molecule type" value="Genomic_DNA"/>
</dbReference>
<evidence type="ECO:0000313" key="4">
    <source>
        <dbReference type="EMBL" id="KZP00066.1"/>
    </source>
</evidence>
<evidence type="ECO:0000313" key="5">
    <source>
        <dbReference type="Proteomes" id="UP000076738"/>
    </source>
</evidence>
<dbReference type="SUPFAM" id="SSF55856">
    <property type="entry name" value="Cytochrome b5-like heme/steroid binding domain"/>
    <property type="match status" value="1"/>
</dbReference>
<dbReference type="PANTHER" id="PTHR10281:SF76">
    <property type="entry name" value="CALCUTTA CUP-RELATED"/>
    <property type="match status" value="1"/>
</dbReference>
<evidence type="ECO:0000259" key="3">
    <source>
        <dbReference type="SMART" id="SM01117"/>
    </source>
</evidence>
<feature type="non-terminal residue" evidence="4">
    <location>
        <position position="1"/>
    </location>
</feature>
<proteinExistence type="inferred from homology"/>
<organism evidence="4 5">
    <name type="scientific">Calocera viscosa (strain TUFC12733)</name>
    <dbReference type="NCBI Taxonomy" id="1330018"/>
    <lineage>
        <taxon>Eukaryota</taxon>
        <taxon>Fungi</taxon>
        <taxon>Dikarya</taxon>
        <taxon>Basidiomycota</taxon>
        <taxon>Agaricomycotina</taxon>
        <taxon>Dacrymycetes</taxon>
        <taxon>Dacrymycetales</taxon>
        <taxon>Dacrymycetaceae</taxon>
        <taxon>Calocera</taxon>
    </lineage>
</organism>
<reference evidence="4 5" key="1">
    <citation type="journal article" date="2016" name="Mol. Biol. Evol.">
        <title>Comparative Genomics of Early-Diverging Mushroom-Forming Fungi Provides Insights into the Origins of Lignocellulose Decay Capabilities.</title>
        <authorList>
            <person name="Nagy L.G."/>
            <person name="Riley R."/>
            <person name="Tritt A."/>
            <person name="Adam C."/>
            <person name="Daum C."/>
            <person name="Floudas D."/>
            <person name="Sun H."/>
            <person name="Yadav J.S."/>
            <person name="Pangilinan J."/>
            <person name="Larsson K.H."/>
            <person name="Matsuura K."/>
            <person name="Barry K."/>
            <person name="Labutti K."/>
            <person name="Kuo R."/>
            <person name="Ohm R.A."/>
            <person name="Bhattacharya S.S."/>
            <person name="Shirouzu T."/>
            <person name="Yoshinaga Y."/>
            <person name="Martin F.M."/>
            <person name="Grigoriev I.V."/>
            <person name="Hibbett D.S."/>
        </authorList>
    </citation>
    <scope>NUCLEOTIDE SEQUENCE [LARGE SCALE GENOMIC DNA]</scope>
    <source>
        <strain evidence="4 5">TUFC12733</strain>
    </source>
</reference>
<evidence type="ECO:0000256" key="1">
    <source>
        <dbReference type="ARBA" id="ARBA00038357"/>
    </source>
</evidence>
<gene>
    <name evidence="4" type="ORF">CALVIDRAFT_470647</name>
</gene>
<keyword evidence="5" id="KW-1185">Reference proteome</keyword>
<feature type="non-terminal residue" evidence="4">
    <location>
        <position position="225"/>
    </location>
</feature>
<dbReference type="GO" id="GO:0012505">
    <property type="term" value="C:endomembrane system"/>
    <property type="evidence" value="ECO:0007669"/>
    <property type="project" value="TreeGrafter"/>
</dbReference>
<keyword evidence="2" id="KW-0472">Membrane</keyword>
<dbReference type="PANTHER" id="PTHR10281">
    <property type="entry name" value="MEMBRANE-ASSOCIATED PROGESTERONE RECEPTOR COMPONENT-RELATED"/>
    <property type="match status" value="1"/>
</dbReference>
<name>A0A167QMA5_CALVF</name>
<dbReference type="InterPro" id="IPR001199">
    <property type="entry name" value="Cyt_B5-like_heme/steroid-bd"/>
</dbReference>